<evidence type="ECO:0000256" key="3">
    <source>
        <dbReference type="ARBA" id="ARBA00022801"/>
    </source>
</evidence>
<dbReference type="Gene3D" id="3.40.50.300">
    <property type="entry name" value="P-loop containing nucleotide triphosphate hydrolases"/>
    <property type="match status" value="2"/>
</dbReference>
<dbReference type="GO" id="GO:0005524">
    <property type="term" value="F:ATP binding"/>
    <property type="evidence" value="ECO:0007669"/>
    <property type="project" value="UniProtKB-KW"/>
</dbReference>
<sequence>MQARSLAYAGYWRNSLADAELGQGSFSHSASAKFLSWSRAGSPVGQVGKQIIDTCFQGEDAATQTVDVVIRHKVYRARLEHGQARQNGQPQTITPLITPALLARDGRLYPLDRTVVARDLLDPLLQGTYALGDVAALDRFLSTAHVPGVGYVAGDVSPAGAARFSAQWQDHLAACERLFSAVCPGWPAATDAYVLADESYLLKQESVSGASRHIVGLYDHLQQRGASTPLFDRYASETIDPPETCLPAHASFTSRLGHASDVYPLAVAQRDALGHALEGKHGDILAVNGPPGTGKTTLLLSVVASLWAKAALAGGEPPVIIASSTNNQAVTNIIDAFGKDFSDGSGHFAGRWLPNIASFGAYFPSQSKEAVHSKKYQTQSFFAGIETPDYVASATEHFLAHGAKVFPSLGLPGLSASMSVSVSDIVDALQQCLREEVDKLATIEKAWANLSDAKAQFAADSKQHKPQPEAGNWQREWVTLAQRYDVFRAQESLFYAIFSWIPSVAAKRLRLARVFLQSNWPAAVPQQDWRDLDQIERAIAAGVAESRRAAESEAARAAQGQAVRQRLELRQREWANALAPLGLDAEAQTLSLAAVDERADQLVRFHIFRLTTHYWEGRWLQDMHAALPTLAADAKKTGRVSLEKRWRRRMKLTPCVVSTFYMLPSMMKVSRFDAGGYVDDYLYDFADLLIVDEAGQVLPEVAGASFALAKQALVIGDTLQIEPIWSIPAHVDAGNLARAGLLPRGSDEATYERLIASGKTSAAGSVMRIAQCASRWHYDRALPRGLFLYEHRRCVDEIIAYCNALCYQGKLIPRRGDKSTILANPNAAIDEMAAMTYLHVDGICQRSSGGSRENLHEAAAIAGWLVANKATLEATYRLKLHEIVGVVTPFSAQVRAIAKACQAVDIEVGSEPGKMTVGTVHSLQGAERPVVIFSGVYSKHADGDFIDAGKSLLNVAVSRAKNTFMVFGDMDVFQLAPPSSPRGQLARLLFGHDANALQFHSRPRPDLSRDETGVMQLVDAEMHDAFLASLLANAMSEVHIVSPWIRLECVQETGALAAMQAAVQRGVAVHVYTDGDSNTSSRDESEKADKREALNEAIAAVRAVGVQVSVVLKVHNKIVIGDKNVYCVGSFNWFSARREWKMKRHEISLVYRGAALGGEIETAKRFLQEKAHPEWA</sequence>
<evidence type="ECO:0000313" key="9">
    <source>
        <dbReference type="EMBL" id="QEI06472.1"/>
    </source>
</evidence>
<keyword evidence="10" id="KW-1185">Reference proteome</keyword>
<dbReference type="GO" id="GO:0016787">
    <property type="term" value="F:hydrolase activity"/>
    <property type="evidence" value="ECO:0007669"/>
    <property type="project" value="UniProtKB-KW"/>
</dbReference>
<comment type="similarity">
    <text evidence="1">Belongs to the DNA2/NAM7 helicase family.</text>
</comment>
<dbReference type="AlphaFoldDB" id="A0A5C0AVL0"/>
<dbReference type="Proteomes" id="UP000325161">
    <property type="component" value="Chromosome"/>
</dbReference>
<dbReference type="InterPro" id="IPR041679">
    <property type="entry name" value="DNA2/NAM7-like_C"/>
</dbReference>
<dbReference type="RefSeq" id="WP_148815116.1">
    <property type="nucleotide sequence ID" value="NZ_CP043046.1"/>
</dbReference>
<dbReference type="CDD" id="cd18808">
    <property type="entry name" value="SF1_C_Upf1"/>
    <property type="match status" value="1"/>
</dbReference>
<dbReference type="SUPFAM" id="SSF52540">
    <property type="entry name" value="P-loop containing nucleoside triphosphate hydrolases"/>
    <property type="match status" value="1"/>
</dbReference>
<dbReference type="GO" id="GO:0043139">
    <property type="term" value="F:5'-3' DNA helicase activity"/>
    <property type="evidence" value="ECO:0007669"/>
    <property type="project" value="TreeGrafter"/>
</dbReference>
<dbReference type="Gene3D" id="3.30.870.10">
    <property type="entry name" value="Endonuclease Chain A"/>
    <property type="match status" value="1"/>
</dbReference>
<dbReference type="OrthoDB" id="9757917at2"/>
<evidence type="ECO:0000313" key="10">
    <source>
        <dbReference type="Proteomes" id="UP000325161"/>
    </source>
</evidence>
<dbReference type="InterPro" id="IPR050534">
    <property type="entry name" value="Coronavir_polyprotein_1ab"/>
</dbReference>
<dbReference type="InterPro" id="IPR047187">
    <property type="entry name" value="SF1_C_Upf1"/>
</dbReference>
<evidence type="ECO:0000259" key="8">
    <source>
        <dbReference type="Pfam" id="PF13091"/>
    </source>
</evidence>
<feature type="domain" description="Phospholipase D-like" evidence="8">
    <location>
        <begin position="1028"/>
        <end position="1134"/>
    </location>
</feature>
<keyword evidence="4" id="KW-0347">Helicase</keyword>
<dbReference type="Pfam" id="PF13087">
    <property type="entry name" value="AAA_12"/>
    <property type="match status" value="1"/>
</dbReference>
<dbReference type="PANTHER" id="PTHR43788">
    <property type="entry name" value="DNA2/NAM7 HELICASE FAMILY MEMBER"/>
    <property type="match status" value="1"/>
</dbReference>
<evidence type="ECO:0000259" key="6">
    <source>
        <dbReference type="Pfam" id="PF13086"/>
    </source>
</evidence>
<keyword evidence="3" id="KW-0378">Hydrolase</keyword>
<evidence type="ECO:0000256" key="2">
    <source>
        <dbReference type="ARBA" id="ARBA00022741"/>
    </source>
</evidence>
<dbReference type="InterPro" id="IPR027417">
    <property type="entry name" value="P-loop_NTPase"/>
</dbReference>
<proteinExistence type="inferred from homology"/>
<dbReference type="PIRSF" id="PIRSF026306">
    <property type="entry name" value="UCP026306"/>
    <property type="match status" value="1"/>
</dbReference>
<keyword evidence="5" id="KW-0067">ATP-binding</keyword>
<organism evidence="9 10">
    <name type="scientific">Pigmentiphaga aceris</name>
    <dbReference type="NCBI Taxonomy" id="1940612"/>
    <lineage>
        <taxon>Bacteria</taxon>
        <taxon>Pseudomonadati</taxon>
        <taxon>Pseudomonadota</taxon>
        <taxon>Betaproteobacteria</taxon>
        <taxon>Burkholderiales</taxon>
        <taxon>Alcaligenaceae</taxon>
        <taxon>Pigmentiphaga</taxon>
    </lineage>
</organism>
<dbReference type="Pfam" id="PF13086">
    <property type="entry name" value="AAA_11"/>
    <property type="match status" value="1"/>
</dbReference>
<gene>
    <name evidence="9" type="ORF">FXN63_12000</name>
</gene>
<dbReference type="InterPro" id="IPR025202">
    <property type="entry name" value="PLD-like_dom"/>
</dbReference>
<feature type="domain" description="DNA2/NAM7 helicase-like C-terminal" evidence="7">
    <location>
        <begin position="787"/>
        <end position="970"/>
    </location>
</feature>
<keyword evidence="2" id="KW-0547">Nucleotide-binding</keyword>
<dbReference type="SUPFAM" id="SSF56024">
    <property type="entry name" value="Phospholipase D/nuclease"/>
    <property type="match status" value="1"/>
</dbReference>
<reference evidence="9 10" key="1">
    <citation type="submission" date="2019-08" db="EMBL/GenBank/DDBJ databases">
        <title>Amphibian skin-associated Pigmentiphaga: genome sequence and occurrence across geography and hosts.</title>
        <authorList>
            <person name="Bletz M.C."/>
            <person name="Bunk B."/>
            <person name="Sproeer C."/>
            <person name="Biwer P."/>
            <person name="Reiter S."/>
            <person name="Rabemananjara F.C.E."/>
            <person name="Schulz S."/>
            <person name="Overmann J."/>
            <person name="Vences M."/>
        </authorList>
    </citation>
    <scope>NUCLEOTIDE SEQUENCE [LARGE SCALE GENOMIC DNA]</scope>
    <source>
        <strain evidence="9 10">Mada1488</strain>
    </source>
</reference>
<dbReference type="PANTHER" id="PTHR43788:SF8">
    <property type="entry name" value="DNA-BINDING PROTEIN SMUBP-2"/>
    <property type="match status" value="1"/>
</dbReference>
<dbReference type="InterPro" id="IPR016834">
    <property type="entry name" value="UCP026306"/>
</dbReference>
<name>A0A5C0AVL0_9BURK</name>
<evidence type="ECO:0000256" key="5">
    <source>
        <dbReference type="ARBA" id="ARBA00022840"/>
    </source>
</evidence>
<dbReference type="InterPro" id="IPR041677">
    <property type="entry name" value="DNA2/NAM7_AAA_11"/>
</dbReference>
<dbReference type="KEGG" id="pacr:FXN63_12000"/>
<feature type="domain" description="DNA2/NAM7 helicase helicase" evidence="6">
    <location>
        <begin position="268"/>
        <end position="339"/>
    </location>
</feature>
<dbReference type="EMBL" id="CP043046">
    <property type="protein sequence ID" value="QEI06472.1"/>
    <property type="molecule type" value="Genomic_DNA"/>
</dbReference>
<evidence type="ECO:0000256" key="1">
    <source>
        <dbReference type="ARBA" id="ARBA00007913"/>
    </source>
</evidence>
<dbReference type="Pfam" id="PF13091">
    <property type="entry name" value="PLDc_2"/>
    <property type="match status" value="1"/>
</dbReference>
<accession>A0A5C0AVL0</accession>
<evidence type="ECO:0000259" key="7">
    <source>
        <dbReference type="Pfam" id="PF13087"/>
    </source>
</evidence>
<protein>
    <submittedName>
        <fullName evidence="9">Phospholipase</fullName>
    </submittedName>
</protein>
<evidence type="ECO:0000256" key="4">
    <source>
        <dbReference type="ARBA" id="ARBA00022806"/>
    </source>
</evidence>